<evidence type="ECO:0000313" key="4">
    <source>
        <dbReference type="EMBL" id="EEE46637.1"/>
    </source>
</evidence>
<reference evidence="4 5" key="2">
    <citation type="submission" date="2013-04" db="EMBL/GenBank/DDBJ databases">
        <authorList>
            <person name="Fiebig A."/>
            <person name="Pradella S."/>
            <person name="Wagner-Doebler I."/>
        </authorList>
    </citation>
    <scope>NUCLEOTIDE SEQUENCE [LARGE SCALE GENOMIC DNA]</scope>
    <source>
        <strain evidence="5">DSM 17067 / NCIMB 14079 / DFL-11</strain>
    </source>
</reference>
<gene>
    <name evidence="4" type="ORF">SADFL11_3926</name>
</gene>
<dbReference type="InterPro" id="IPR051545">
    <property type="entry name" value="NAD(P)H_dehydrogenase_qn"/>
</dbReference>
<dbReference type="PANTHER" id="PTHR10204">
    <property type="entry name" value="NAD P H OXIDOREDUCTASE-RELATED"/>
    <property type="match status" value="1"/>
</dbReference>
<dbReference type="EMBL" id="ACCU02000004">
    <property type="protein sequence ID" value="EEE46637.1"/>
    <property type="molecule type" value="Genomic_DNA"/>
</dbReference>
<dbReference type="RefSeq" id="WP_008195380.1">
    <property type="nucleotide sequence ID" value="NZ_CM011002.1"/>
</dbReference>
<evidence type="ECO:0000259" key="3">
    <source>
        <dbReference type="Pfam" id="PF02525"/>
    </source>
</evidence>
<reference evidence="4 5" key="1">
    <citation type="submission" date="2008-01" db="EMBL/GenBank/DDBJ databases">
        <authorList>
            <person name="Wagner-Dobler I."/>
            <person name="Ferriera S."/>
            <person name="Johnson J."/>
            <person name="Kravitz S."/>
            <person name="Beeson K."/>
            <person name="Sutton G."/>
            <person name="Rogers Y.-H."/>
            <person name="Friedman R."/>
            <person name="Frazier M."/>
            <person name="Venter J.C."/>
        </authorList>
    </citation>
    <scope>NUCLEOTIDE SEQUENCE [LARGE SCALE GENOMIC DNA]</scope>
    <source>
        <strain evidence="5">DSM 17067 / NCIMB 14079 / DFL-11</strain>
    </source>
</reference>
<evidence type="ECO:0000256" key="1">
    <source>
        <dbReference type="ARBA" id="ARBA00006252"/>
    </source>
</evidence>
<name>A0A5E8H2L8_ROSAD</name>
<evidence type="ECO:0000256" key="2">
    <source>
        <dbReference type="ARBA" id="ARBA00023002"/>
    </source>
</evidence>
<proteinExistence type="inferred from homology"/>
<accession>A0A5E8H2L8</accession>
<dbReference type="InterPro" id="IPR003680">
    <property type="entry name" value="Flavodoxin_fold"/>
</dbReference>
<dbReference type="InterPro" id="IPR029039">
    <property type="entry name" value="Flavoprotein-like_sf"/>
</dbReference>
<dbReference type="Proteomes" id="UP000004703">
    <property type="component" value="Chromosome"/>
</dbReference>
<sequence>MRVLVVFCHPCEESFNSALCKAVVETLQAGGHDIRLTDLYAKGFDPVMSAQERRGYHTPQANTVPVADDLADIKWCEAIVFVYPTWWFGLPAMLKGWLERVWVPHETFIMPTDTTGLQPNMQNISHIAIVTTCGASWWVSKLVGEPGRKTIMRGIKLLAKPGCKTRYLAHYKMDSSTLGSRKNYIETVKEKIAAFLK</sequence>
<dbReference type="GO" id="GO:0005829">
    <property type="term" value="C:cytosol"/>
    <property type="evidence" value="ECO:0007669"/>
    <property type="project" value="TreeGrafter"/>
</dbReference>
<keyword evidence="2" id="KW-0560">Oxidoreductase</keyword>
<comment type="caution">
    <text evidence="4">The sequence shown here is derived from an EMBL/GenBank/DDBJ whole genome shotgun (WGS) entry which is preliminary data.</text>
</comment>
<dbReference type="GO" id="GO:0003955">
    <property type="term" value="F:NAD(P)H dehydrogenase (quinone) activity"/>
    <property type="evidence" value="ECO:0007669"/>
    <property type="project" value="TreeGrafter"/>
</dbReference>
<evidence type="ECO:0000313" key="5">
    <source>
        <dbReference type="Proteomes" id="UP000004703"/>
    </source>
</evidence>
<dbReference type="AlphaFoldDB" id="A0A5E8H2L8"/>
<dbReference type="Gene3D" id="3.40.50.360">
    <property type="match status" value="1"/>
</dbReference>
<comment type="similarity">
    <text evidence="1">Belongs to the NAD(P)H dehydrogenase (quinone) family.</text>
</comment>
<feature type="domain" description="Flavodoxin-like fold" evidence="3">
    <location>
        <begin position="1"/>
        <end position="136"/>
    </location>
</feature>
<dbReference type="PANTHER" id="PTHR10204:SF34">
    <property type="entry name" value="NAD(P)H DEHYDROGENASE [QUINONE] 1 ISOFORM 1"/>
    <property type="match status" value="1"/>
</dbReference>
<dbReference type="SUPFAM" id="SSF52218">
    <property type="entry name" value="Flavoproteins"/>
    <property type="match status" value="1"/>
</dbReference>
<organism evidence="4 5">
    <name type="scientific">Roseibium alexandrii (strain DSM 17067 / NCIMB 14079 / DFL-11)</name>
    <name type="common">Labrenzia alexandrii</name>
    <dbReference type="NCBI Taxonomy" id="244592"/>
    <lineage>
        <taxon>Bacteria</taxon>
        <taxon>Pseudomonadati</taxon>
        <taxon>Pseudomonadota</taxon>
        <taxon>Alphaproteobacteria</taxon>
        <taxon>Hyphomicrobiales</taxon>
        <taxon>Stappiaceae</taxon>
        <taxon>Roseibium</taxon>
    </lineage>
</organism>
<dbReference type="Pfam" id="PF02525">
    <property type="entry name" value="Flavodoxin_2"/>
    <property type="match status" value="1"/>
</dbReference>
<protein>
    <submittedName>
        <fullName evidence="4">Putative NADPH-quinone reductase (Modulator of drug activity B)</fullName>
    </submittedName>
</protein>